<keyword evidence="8" id="KW-0131">Cell cycle</keyword>
<dbReference type="InParanoid" id="G0NS71"/>
<dbReference type="Proteomes" id="UP000008068">
    <property type="component" value="Unassembled WGS sequence"/>
</dbReference>
<keyword evidence="6" id="KW-0862">Zinc</keyword>
<organism evidence="14">
    <name type="scientific">Caenorhabditis brenneri</name>
    <name type="common">Nematode worm</name>
    <dbReference type="NCBI Taxonomy" id="135651"/>
    <lineage>
        <taxon>Eukaryota</taxon>
        <taxon>Metazoa</taxon>
        <taxon>Ecdysozoa</taxon>
        <taxon>Nematoda</taxon>
        <taxon>Chromadorea</taxon>
        <taxon>Rhabditida</taxon>
        <taxon>Rhabditina</taxon>
        <taxon>Rhabditomorpha</taxon>
        <taxon>Rhabditoidea</taxon>
        <taxon>Rhabditidae</taxon>
        <taxon>Peloderinae</taxon>
        <taxon>Caenorhabditis</taxon>
    </lineage>
</organism>
<keyword evidence="7" id="KW-0539">Nucleus</keyword>
<feature type="region of interest" description="Disordered" evidence="10">
    <location>
        <begin position="1"/>
        <end position="77"/>
    </location>
</feature>
<evidence type="ECO:0000256" key="8">
    <source>
        <dbReference type="ARBA" id="ARBA00023306"/>
    </source>
</evidence>
<protein>
    <recommendedName>
        <fullName evidence="15">N-acetyltransferase domain-containing protein</fullName>
    </recommendedName>
</protein>
<name>G0NS71_CAEBE</name>
<feature type="domain" description="N-acetyltransferase ESCO acetyl-transferase" evidence="12">
    <location>
        <begin position="233"/>
        <end position="296"/>
    </location>
</feature>
<dbReference type="PANTHER" id="PTHR45884:SF2">
    <property type="entry name" value="N-ACETYLTRANSFERASE ECO"/>
    <property type="match status" value="1"/>
</dbReference>
<keyword evidence="5" id="KW-0863">Zinc-finger</keyword>
<evidence type="ECO:0000256" key="10">
    <source>
        <dbReference type="SAM" id="MobiDB-lite"/>
    </source>
</evidence>
<evidence type="ECO:0008006" key="15">
    <source>
        <dbReference type="Google" id="ProtNLM"/>
    </source>
</evidence>
<evidence type="ECO:0000256" key="4">
    <source>
        <dbReference type="ARBA" id="ARBA00022723"/>
    </source>
</evidence>
<dbReference type="EMBL" id="GL379936">
    <property type="protein sequence ID" value="EGT36669.1"/>
    <property type="molecule type" value="Genomic_DNA"/>
</dbReference>
<feature type="compositionally biased region" description="Basic and acidic residues" evidence="10">
    <location>
        <begin position="12"/>
        <end position="25"/>
    </location>
</feature>
<evidence type="ECO:0000256" key="5">
    <source>
        <dbReference type="ARBA" id="ARBA00022771"/>
    </source>
</evidence>
<evidence type="ECO:0000313" key="13">
    <source>
        <dbReference type="EMBL" id="EGT36669.1"/>
    </source>
</evidence>
<dbReference type="Pfam" id="PF13880">
    <property type="entry name" value="Acetyltransf_13"/>
    <property type="match status" value="1"/>
</dbReference>
<evidence type="ECO:0000256" key="1">
    <source>
        <dbReference type="ARBA" id="ARBA00004123"/>
    </source>
</evidence>
<dbReference type="HOGENOM" id="CLU_078601_0_0_1"/>
<dbReference type="eggNOG" id="KOG3014">
    <property type="taxonomic scope" value="Eukaryota"/>
</dbReference>
<dbReference type="InterPro" id="IPR028005">
    <property type="entry name" value="AcTrfase_ESCO_Znf_dom"/>
</dbReference>
<keyword evidence="14" id="KW-1185">Reference proteome</keyword>
<dbReference type="GO" id="GO:0008270">
    <property type="term" value="F:zinc ion binding"/>
    <property type="evidence" value="ECO:0007669"/>
    <property type="project" value="UniProtKB-KW"/>
</dbReference>
<dbReference type="FunCoup" id="G0NS71">
    <property type="interactions" value="501"/>
</dbReference>
<accession>G0NS71</accession>
<evidence type="ECO:0000256" key="6">
    <source>
        <dbReference type="ARBA" id="ARBA00022833"/>
    </source>
</evidence>
<dbReference type="PANTHER" id="PTHR45884">
    <property type="entry name" value="N-ACETYLTRANSFERASE ECO"/>
    <property type="match status" value="1"/>
</dbReference>
<evidence type="ECO:0000259" key="12">
    <source>
        <dbReference type="Pfam" id="PF13880"/>
    </source>
</evidence>
<evidence type="ECO:0000256" key="2">
    <source>
        <dbReference type="ARBA" id="ARBA00005816"/>
    </source>
</evidence>
<evidence type="ECO:0000256" key="3">
    <source>
        <dbReference type="ARBA" id="ARBA00022679"/>
    </source>
</evidence>
<reference evidence="14" key="1">
    <citation type="submission" date="2011-07" db="EMBL/GenBank/DDBJ databases">
        <authorList>
            <consortium name="Caenorhabditis brenneri Sequencing and Analysis Consortium"/>
            <person name="Wilson R.K."/>
        </authorList>
    </citation>
    <scope>NUCLEOTIDE SEQUENCE [LARGE SCALE GENOMIC DNA]</scope>
    <source>
        <strain evidence="14">PB2801</strain>
    </source>
</reference>
<dbReference type="Pfam" id="PF13878">
    <property type="entry name" value="zf-C2H2_3"/>
    <property type="match status" value="1"/>
</dbReference>
<comment type="similarity">
    <text evidence="2">Belongs to the acetyltransferase family. ECO subfamily.</text>
</comment>
<evidence type="ECO:0000256" key="9">
    <source>
        <dbReference type="ARBA" id="ARBA00023315"/>
    </source>
</evidence>
<comment type="subcellular location">
    <subcellularLocation>
        <location evidence="1">Nucleus</location>
    </subcellularLocation>
</comment>
<dbReference type="OrthoDB" id="428854at2759"/>
<dbReference type="OMA" id="DHARSHF"/>
<dbReference type="InterPro" id="IPR028009">
    <property type="entry name" value="ESCO_Acetyltransf_dom"/>
</dbReference>
<sequence>MKDLQPSQKKTKISDYFDQPEKSSDEESNDQEQSTSSDVQELKCPKRKVIVDDEEETDDTPAKKKKRSSGSTMQDLGRSQMVLDCGQKVIGTTTCEECNMVYSVDDAKDVKAHEKFHQEWIYRFEIPKEHAPILLNFASKVINDYCVYHLASLAPEKFRNLISKHVKGINKLLGYNDEKDELWSVDKRLLLVICIKDERFVIGGLLVAEKIFKAYTNETRKEVLAVEDVNDWIVGVDRIWVDPSIRKTKVATSLLDAITGHDRVLEFRPRRLRFAFSDPTDDGIILAKRFIQKNYAEVDRFGEEILVY</sequence>
<keyword evidence="9" id="KW-0012">Acyltransferase</keyword>
<evidence type="ECO:0000256" key="7">
    <source>
        <dbReference type="ARBA" id="ARBA00023242"/>
    </source>
</evidence>
<gene>
    <name evidence="13" type="ORF">CAEBREN_17908</name>
</gene>
<feature type="domain" description="N-acetyltransferase ESCO zinc-finger" evidence="11">
    <location>
        <begin position="80"/>
        <end position="118"/>
    </location>
</feature>
<dbReference type="GO" id="GO:0005634">
    <property type="term" value="C:nucleus"/>
    <property type="evidence" value="ECO:0007669"/>
    <property type="project" value="UniProtKB-SubCell"/>
</dbReference>
<evidence type="ECO:0000313" key="14">
    <source>
        <dbReference type="Proteomes" id="UP000008068"/>
    </source>
</evidence>
<dbReference type="AlphaFoldDB" id="G0NS71"/>
<dbReference type="GO" id="GO:0007064">
    <property type="term" value="P:mitotic sister chromatid cohesion"/>
    <property type="evidence" value="ECO:0007669"/>
    <property type="project" value="TreeGrafter"/>
</dbReference>
<dbReference type="GO" id="GO:0061733">
    <property type="term" value="F:protein-lysine-acetyltransferase activity"/>
    <property type="evidence" value="ECO:0007669"/>
    <property type="project" value="TreeGrafter"/>
</dbReference>
<evidence type="ECO:0000259" key="11">
    <source>
        <dbReference type="Pfam" id="PF13878"/>
    </source>
</evidence>
<proteinExistence type="inferred from homology"/>
<dbReference type="STRING" id="135651.G0NS71"/>
<dbReference type="GO" id="GO:0000785">
    <property type="term" value="C:chromatin"/>
    <property type="evidence" value="ECO:0007669"/>
    <property type="project" value="TreeGrafter"/>
</dbReference>
<keyword evidence="3" id="KW-0808">Transferase</keyword>
<keyword evidence="4" id="KW-0479">Metal-binding</keyword>